<feature type="domain" description="N-acetyltransferase" evidence="3">
    <location>
        <begin position="7"/>
        <end position="172"/>
    </location>
</feature>
<evidence type="ECO:0000313" key="5">
    <source>
        <dbReference type="Proteomes" id="UP000680866"/>
    </source>
</evidence>
<sequence>MRMNGPVSVREATLVDLDRILDVHTRARTAYYRAGGLAPDAAADPEAERDRRTGWTAAVRSPDQRAVCAVVDGDIVGIAAMGPPLSTEVHPGTVGQLYQIHVRPDSWGRGVGGILHASFVRYLEDAALPAGLLEVWERNTRARAFYARHGWRPDGGFRPGPDDANYVWLRLEVARHRRPA</sequence>
<dbReference type="PROSITE" id="PS51186">
    <property type="entry name" value="GNAT"/>
    <property type="match status" value="1"/>
</dbReference>
<gene>
    <name evidence="4" type="ORF">Prubr_72110</name>
</gene>
<evidence type="ECO:0000313" key="4">
    <source>
        <dbReference type="EMBL" id="BCJ70190.1"/>
    </source>
</evidence>
<evidence type="ECO:0000259" key="3">
    <source>
        <dbReference type="PROSITE" id="PS51186"/>
    </source>
</evidence>
<dbReference type="InterPro" id="IPR000182">
    <property type="entry name" value="GNAT_dom"/>
</dbReference>
<keyword evidence="1" id="KW-0808">Transferase</keyword>
<dbReference type="PANTHER" id="PTHR43877:SF2">
    <property type="entry name" value="AMINOALKYLPHOSPHONATE N-ACETYLTRANSFERASE-RELATED"/>
    <property type="match status" value="1"/>
</dbReference>
<accession>A0A810NAT7</accession>
<protein>
    <submittedName>
        <fullName evidence="4">N-acetyltransferase</fullName>
    </submittedName>
</protein>
<evidence type="ECO:0000256" key="1">
    <source>
        <dbReference type="ARBA" id="ARBA00022679"/>
    </source>
</evidence>
<organism evidence="4 5">
    <name type="scientific">Polymorphospora rubra</name>
    <dbReference type="NCBI Taxonomy" id="338584"/>
    <lineage>
        <taxon>Bacteria</taxon>
        <taxon>Bacillati</taxon>
        <taxon>Actinomycetota</taxon>
        <taxon>Actinomycetes</taxon>
        <taxon>Micromonosporales</taxon>
        <taxon>Micromonosporaceae</taxon>
        <taxon>Polymorphospora</taxon>
    </lineage>
</organism>
<reference evidence="4" key="1">
    <citation type="submission" date="2020-08" db="EMBL/GenBank/DDBJ databases">
        <title>Whole genome shotgun sequence of Polymorphospora rubra NBRC 101157.</title>
        <authorList>
            <person name="Komaki H."/>
            <person name="Tamura T."/>
        </authorList>
    </citation>
    <scope>NUCLEOTIDE SEQUENCE</scope>
    <source>
        <strain evidence="4">NBRC 101157</strain>
    </source>
</reference>
<dbReference type="KEGG" id="pry:Prubr_72110"/>
<dbReference type="InterPro" id="IPR016181">
    <property type="entry name" value="Acyl_CoA_acyltransferase"/>
</dbReference>
<keyword evidence="2" id="KW-0012">Acyltransferase</keyword>
<dbReference type="SUPFAM" id="SSF55729">
    <property type="entry name" value="Acyl-CoA N-acyltransferases (Nat)"/>
    <property type="match status" value="1"/>
</dbReference>
<dbReference type="AlphaFoldDB" id="A0A810NAT7"/>
<name>A0A810NAT7_9ACTN</name>
<proteinExistence type="predicted"/>
<dbReference type="Pfam" id="PF00583">
    <property type="entry name" value="Acetyltransf_1"/>
    <property type="match status" value="1"/>
</dbReference>
<dbReference type="PANTHER" id="PTHR43877">
    <property type="entry name" value="AMINOALKYLPHOSPHONATE N-ACETYLTRANSFERASE-RELATED-RELATED"/>
    <property type="match status" value="1"/>
</dbReference>
<evidence type="ECO:0000256" key="2">
    <source>
        <dbReference type="ARBA" id="ARBA00023315"/>
    </source>
</evidence>
<dbReference type="GO" id="GO:0016747">
    <property type="term" value="F:acyltransferase activity, transferring groups other than amino-acyl groups"/>
    <property type="evidence" value="ECO:0007669"/>
    <property type="project" value="InterPro"/>
</dbReference>
<dbReference type="EMBL" id="AP023359">
    <property type="protein sequence ID" value="BCJ70190.1"/>
    <property type="molecule type" value="Genomic_DNA"/>
</dbReference>
<dbReference type="Gene3D" id="3.40.630.30">
    <property type="match status" value="1"/>
</dbReference>
<keyword evidence="5" id="KW-1185">Reference proteome</keyword>
<dbReference type="Proteomes" id="UP000680866">
    <property type="component" value="Chromosome"/>
</dbReference>
<dbReference type="InterPro" id="IPR050832">
    <property type="entry name" value="Bact_Acetyltransf"/>
</dbReference>